<keyword evidence="1" id="KW-0812">Transmembrane</keyword>
<accession>A0A0F3IVW5</accession>
<keyword evidence="1" id="KW-0472">Membrane</keyword>
<gene>
    <name evidence="2" type="ORF">VZ95_01940</name>
</gene>
<dbReference type="OrthoDB" id="8478166at2"/>
<dbReference type="EMBL" id="LAJY01000030">
    <property type="protein sequence ID" value="KJV10895.1"/>
    <property type="molecule type" value="Genomic_DNA"/>
</dbReference>
<reference evidence="2 3" key="1">
    <citation type="submission" date="2015-03" db="EMBL/GenBank/DDBJ databases">
        <title>Draft genome sequence of Elstera litoralis.</title>
        <authorList>
            <person name="Rahalkar M.C."/>
            <person name="Dhakephalkar P.K."/>
            <person name="Pore S.D."/>
            <person name="Arora P."/>
            <person name="Kapse N.G."/>
            <person name="Pandit P.S."/>
        </authorList>
    </citation>
    <scope>NUCLEOTIDE SEQUENCE [LARGE SCALE GENOMIC DNA]</scope>
    <source>
        <strain evidence="2 3">Dia-1</strain>
    </source>
</reference>
<evidence type="ECO:0000313" key="3">
    <source>
        <dbReference type="Proteomes" id="UP000033774"/>
    </source>
</evidence>
<dbReference type="InterPro" id="IPR018666">
    <property type="entry name" value="DUF2125"/>
</dbReference>
<keyword evidence="1" id="KW-1133">Transmembrane helix</keyword>
<evidence type="ECO:0008006" key="4">
    <source>
        <dbReference type="Google" id="ProtNLM"/>
    </source>
</evidence>
<dbReference type="RefSeq" id="WP_045774377.1">
    <property type="nucleotide sequence ID" value="NZ_LAJY01000030.1"/>
</dbReference>
<sequence>MTLRPLLRRPGVIALAILLLLAGALTLVWLVAKARLLETLASEAAALRGQGWEVAFTVGDTDGFPLAVQTELTGVSLHRPGPRGDISWKTDRLAMAWSLLRPSATLIRLPTESEVRLTSGEKRLAGQLSLREGELVLIGPRAGGRLVLTADEPTLLLTAPYPATLRAERLSIDLKDLATRGRDHLVATIQGGIALERFTAPQLSLLLAEPLTASVGLTVMGDTPAAFTAPAFSEWRDGGGTVELRRLMLALGGFALEGEGTLTLDRLMRPLAAGTAKVRGFVEGIDRLIAVGLVTERDGRLARLLLSAVASTDAQTGQPTLSVPITVQDGWLLLGPSRLVPVAPLPLPELP</sequence>
<keyword evidence="3" id="KW-1185">Reference proteome</keyword>
<dbReference type="Proteomes" id="UP000033774">
    <property type="component" value="Unassembled WGS sequence"/>
</dbReference>
<evidence type="ECO:0000256" key="1">
    <source>
        <dbReference type="SAM" id="Phobius"/>
    </source>
</evidence>
<evidence type="ECO:0000313" key="2">
    <source>
        <dbReference type="EMBL" id="KJV10895.1"/>
    </source>
</evidence>
<name>A0A0F3IVW5_9PROT</name>
<proteinExistence type="predicted"/>
<dbReference type="AlphaFoldDB" id="A0A0F3IVW5"/>
<protein>
    <recommendedName>
        <fullName evidence="4">DUF2125 domain-containing protein</fullName>
    </recommendedName>
</protein>
<comment type="caution">
    <text evidence="2">The sequence shown here is derived from an EMBL/GenBank/DDBJ whole genome shotgun (WGS) entry which is preliminary data.</text>
</comment>
<feature type="transmembrane region" description="Helical" evidence="1">
    <location>
        <begin position="12"/>
        <end position="32"/>
    </location>
</feature>
<organism evidence="2 3">
    <name type="scientific">Elstera litoralis</name>
    <dbReference type="NCBI Taxonomy" id="552518"/>
    <lineage>
        <taxon>Bacteria</taxon>
        <taxon>Pseudomonadati</taxon>
        <taxon>Pseudomonadota</taxon>
        <taxon>Alphaproteobacteria</taxon>
        <taxon>Rhodospirillales</taxon>
        <taxon>Rhodospirillaceae</taxon>
        <taxon>Elstera</taxon>
    </lineage>
</organism>
<dbReference type="Pfam" id="PF09898">
    <property type="entry name" value="DUF2125"/>
    <property type="match status" value="1"/>
</dbReference>